<proteinExistence type="predicted"/>
<sequence>MSNLWDKWELGFRLQCGSAQKRVCFILPHLKSIFNESWMYPDLKIGFRFGTESICKKSGTNHGTRKMVKMIEFEFGYNSLIIKLWFQNQRWSEIETCCKKLVAARKKMSIVQAPNILVIQLKRLEGIFDGKIDKSIAFEEVLVLSRFMCKTSQAENEADRIDWMNKITGVIASLSNSHLNQTHFGRSNLGNISEAVDDDFTVLSINNEGGSTGDNMDMNPADFVSSILGEIPGNDLCEECGALDFIYFFNTYSDIIYIINSTCTFALDVHTSGGDRGSLIDQFNKPGSPFFIFHLRLICKYKLELTELVRRKRLNRLKNKFEVQLSTNLELLIKALLLVSLIVTQGGSRYFEGSAKENIDDDHVPTSLTKKRSKGVGIREHVDDEPPLKKKTFGTLKTFSLKNLKYKPLKRHLTKMVTDPEVDNVDEEIEIDLEIHSTHGEAPSAF</sequence>
<dbReference type="AlphaFoldDB" id="A0AA35V1W2"/>
<gene>
    <name evidence="2" type="ORF">LSALG_LOCUS9250</name>
</gene>
<evidence type="ECO:0000259" key="1">
    <source>
        <dbReference type="Pfam" id="PF00443"/>
    </source>
</evidence>
<evidence type="ECO:0000313" key="3">
    <source>
        <dbReference type="Proteomes" id="UP001177003"/>
    </source>
</evidence>
<dbReference type="GO" id="GO:0016579">
    <property type="term" value="P:protein deubiquitination"/>
    <property type="evidence" value="ECO:0007669"/>
    <property type="project" value="InterPro"/>
</dbReference>
<dbReference type="SUPFAM" id="SSF54001">
    <property type="entry name" value="Cysteine proteinases"/>
    <property type="match status" value="1"/>
</dbReference>
<dbReference type="Pfam" id="PF00443">
    <property type="entry name" value="UCH"/>
    <property type="match status" value="1"/>
</dbReference>
<organism evidence="2 3">
    <name type="scientific">Lactuca saligna</name>
    <name type="common">Willowleaf lettuce</name>
    <dbReference type="NCBI Taxonomy" id="75948"/>
    <lineage>
        <taxon>Eukaryota</taxon>
        <taxon>Viridiplantae</taxon>
        <taxon>Streptophyta</taxon>
        <taxon>Embryophyta</taxon>
        <taxon>Tracheophyta</taxon>
        <taxon>Spermatophyta</taxon>
        <taxon>Magnoliopsida</taxon>
        <taxon>eudicotyledons</taxon>
        <taxon>Gunneridae</taxon>
        <taxon>Pentapetalae</taxon>
        <taxon>asterids</taxon>
        <taxon>campanulids</taxon>
        <taxon>Asterales</taxon>
        <taxon>Asteraceae</taxon>
        <taxon>Cichorioideae</taxon>
        <taxon>Cichorieae</taxon>
        <taxon>Lactucinae</taxon>
        <taxon>Lactuca</taxon>
    </lineage>
</organism>
<evidence type="ECO:0000313" key="2">
    <source>
        <dbReference type="EMBL" id="CAI9268849.1"/>
    </source>
</evidence>
<name>A0AA35V1W2_LACSI</name>
<feature type="domain" description="Peptidase C19 ubiquitin carboxyl-terminal hydrolase" evidence="1">
    <location>
        <begin position="59"/>
        <end position="158"/>
    </location>
</feature>
<protein>
    <recommendedName>
        <fullName evidence="1">Peptidase C19 ubiquitin carboxyl-terminal hydrolase domain-containing protein</fullName>
    </recommendedName>
</protein>
<dbReference type="Proteomes" id="UP001177003">
    <property type="component" value="Chromosome 1"/>
</dbReference>
<keyword evidence="3" id="KW-1185">Reference proteome</keyword>
<dbReference type="InterPro" id="IPR001394">
    <property type="entry name" value="Peptidase_C19_UCH"/>
</dbReference>
<dbReference type="InterPro" id="IPR038765">
    <property type="entry name" value="Papain-like_cys_pep_sf"/>
</dbReference>
<dbReference type="Gene3D" id="3.90.70.10">
    <property type="entry name" value="Cysteine proteinases"/>
    <property type="match status" value="1"/>
</dbReference>
<dbReference type="EMBL" id="OX465077">
    <property type="protein sequence ID" value="CAI9268849.1"/>
    <property type="molecule type" value="Genomic_DNA"/>
</dbReference>
<accession>A0AA35V1W2</accession>
<reference evidence="2" key="1">
    <citation type="submission" date="2023-04" db="EMBL/GenBank/DDBJ databases">
        <authorList>
            <person name="Vijverberg K."/>
            <person name="Xiong W."/>
            <person name="Schranz E."/>
        </authorList>
    </citation>
    <scope>NUCLEOTIDE SEQUENCE</scope>
</reference>
<dbReference type="GO" id="GO:0004843">
    <property type="term" value="F:cysteine-type deubiquitinase activity"/>
    <property type="evidence" value="ECO:0007669"/>
    <property type="project" value="InterPro"/>
</dbReference>